<dbReference type="GO" id="GO:0004177">
    <property type="term" value="F:aminopeptidase activity"/>
    <property type="evidence" value="ECO:0007669"/>
    <property type="project" value="UniProtKB-KW"/>
</dbReference>
<evidence type="ECO:0000256" key="5">
    <source>
        <dbReference type="ARBA" id="ARBA00022670"/>
    </source>
</evidence>
<dbReference type="GO" id="GO:0005886">
    <property type="term" value="C:plasma membrane"/>
    <property type="evidence" value="ECO:0007669"/>
    <property type="project" value="TreeGrafter"/>
</dbReference>
<dbReference type="PANTHER" id="PTHR11731:SF200">
    <property type="entry name" value="DIPEPTIDYL PEPTIDASE 10, ISOFORM B"/>
    <property type="match status" value="1"/>
</dbReference>
<accession>A0A167CK21</accession>
<evidence type="ECO:0000256" key="14">
    <source>
        <dbReference type="SAM" id="Phobius"/>
    </source>
</evidence>
<keyword evidence="8" id="KW-0720">Serine protease</keyword>
<keyword evidence="9" id="KW-0735">Signal-anchor</keyword>
<keyword evidence="12" id="KW-0325">Glycoprotein</keyword>
<feature type="region of interest" description="Disordered" evidence="13">
    <location>
        <begin position="1"/>
        <end position="60"/>
    </location>
</feature>
<dbReference type="GO" id="GO:0008239">
    <property type="term" value="F:dipeptidyl-peptidase activity"/>
    <property type="evidence" value="ECO:0007669"/>
    <property type="project" value="EnsemblFungi"/>
</dbReference>
<feature type="domain" description="Peptidase S9 prolyl oligopeptidase catalytic" evidence="15">
    <location>
        <begin position="665"/>
        <end position="858"/>
    </location>
</feature>
<dbReference type="Pfam" id="PF00930">
    <property type="entry name" value="DPPIV_N"/>
    <property type="match status" value="1"/>
</dbReference>
<keyword evidence="5" id="KW-0645">Protease</keyword>
<dbReference type="SUPFAM" id="SSF82171">
    <property type="entry name" value="DPP6 N-terminal domain-like"/>
    <property type="match status" value="1"/>
</dbReference>
<keyword evidence="4" id="KW-0926">Vacuole</keyword>
<sequence length="865" mass="97475">MVARSRDYEPLRVDDQGEIDSPRSSTSSILEKFTGHGRSESDAERQWRGESEFDYGSEPRPKKVKRSRLIVLAVLSVITLVLFVSTSVSYIKSSPSGSFRQTTFSGTVDIATGKKLLTLEELRTGAYAANHQSISWIEPIPSAKENLGDFVLQKDNKFLLSHWANRSDEKLIVENVVEIEGTPRAINSVTLNRDQTKAILSTDRKKNWRHSSFSLFWVLDLETREITPVNTKDSSRPIALAEWSPRGDRIAFVADNNIFLRYVGGEDDGTVKQITTDGGDEIFYGRPDWVYEEEVFSGSKALWWSLNGEYLAFLRTNDTEVPEFPIPYFVQHGDDGSDPYPELVNLKYPKPGFPNPIVNILFLEISTEEYYAVPVEENPAIDNLITEVLWTDNSKVILRVTSRESDILKISVVDAKTRTGKIVRSSDETGDDGGWFEVSQDTVFIPADPENGRPEEGYIDTIFVDGYNHLAFFSPVDSSEPKTILTRGEWEVTDVSSVDLKNNKVYFLSTKKSAVERQLYSVNLDGTGLTSVSDDSQDGYYRASFSADSRYVLLSYDGPEVPWQKVVDLHSESPLSHAETIESNSGLRDRLKDYALPKINHFQLKVATDEETGADIVANVKEILPASFNPAKKYPVLFFVYGGPGSQTVTKAFALDFQRILSGLEDIIVVSVDGRGTGFMGRKFRTVVRDKLGHFEPLDQITTAKYYASKPYVDAEHIAIWGWSYGGYMTLKTLETDAGQTFRYGMSVAPVTNWRFYDSVYTERYMHTPQNNPKGYAEAAIHNVTAIAQNERFLLMHGTGDDNVHVQNSLVLLDLFDQNNVENYDVHVFPDSDHSISFNNANTIIYDKLHHWITSAFQGKFKTIL</sequence>
<dbReference type="PANTHER" id="PTHR11731">
    <property type="entry name" value="PROTEASE FAMILY S9B,C DIPEPTIDYL-PEPTIDASE IV-RELATED"/>
    <property type="match status" value="1"/>
</dbReference>
<keyword evidence="18" id="KW-1185">Reference proteome</keyword>
<dbReference type="GO" id="GO:0006508">
    <property type="term" value="P:proteolysis"/>
    <property type="evidence" value="ECO:0007669"/>
    <property type="project" value="UniProtKB-KW"/>
</dbReference>
<evidence type="ECO:0000313" key="17">
    <source>
        <dbReference type="EMBL" id="ANB11796.1"/>
    </source>
</evidence>
<evidence type="ECO:0000256" key="11">
    <source>
        <dbReference type="ARBA" id="ARBA00023136"/>
    </source>
</evidence>
<dbReference type="Gene3D" id="3.40.50.1820">
    <property type="entry name" value="alpha/beta hydrolase"/>
    <property type="match status" value="1"/>
</dbReference>
<dbReference type="InterPro" id="IPR029058">
    <property type="entry name" value="AB_hydrolase_fold"/>
</dbReference>
<proteinExistence type="inferred from homology"/>
<evidence type="ECO:0000256" key="4">
    <source>
        <dbReference type="ARBA" id="ARBA00022554"/>
    </source>
</evidence>
<evidence type="ECO:0000256" key="13">
    <source>
        <dbReference type="SAM" id="MobiDB-lite"/>
    </source>
</evidence>
<keyword evidence="3" id="KW-0031">Aminopeptidase</keyword>
<feature type="domain" description="Dipeptidylpeptidase IV N-terminal" evidence="16">
    <location>
        <begin position="193"/>
        <end position="563"/>
    </location>
</feature>
<evidence type="ECO:0000259" key="16">
    <source>
        <dbReference type="Pfam" id="PF00930"/>
    </source>
</evidence>
<keyword evidence="7" id="KW-0378">Hydrolase</keyword>
<dbReference type="Pfam" id="PF00326">
    <property type="entry name" value="Peptidase_S9"/>
    <property type="match status" value="1"/>
</dbReference>
<dbReference type="InterPro" id="IPR050278">
    <property type="entry name" value="Serine_Prot_S9B/DPPIV"/>
</dbReference>
<dbReference type="GO" id="GO:0000329">
    <property type="term" value="C:fungal-type vacuole membrane"/>
    <property type="evidence" value="ECO:0007669"/>
    <property type="project" value="EnsemblFungi"/>
</dbReference>
<name>A0A167CK21_9ASCO</name>
<dbReference type="SUPFAM" id="SSF53474">
    <property type="entry name" value="alpha/beta-Hydrolases"/>
    <property type="match status" value="1"/>
</dbReference>
<dbReference type="OrthoDB" id="16520at2759"/>
<dbReference type="GO" id="GO:0008236">
    <property type="term" value="F:serine-type peptidase activity"/>
    <property type="evidence" value="ECO:0007669"/>
    <property type="project" value="UniProtKB-KW"/>
</dbReference>
<keyword evidence="10 14" id="KW-1133">Transmembrane helix</keyword>
<keyword evidence="6 14" id="KW-0812">Transmembrane</keyword>
<evidence type="ECO:0000256" key="2">
    <source>
        <dbReference type="ARBA" id="ARBA00006150"/>
    </source>
</evidence>
<feature type="compositionally biased region" description="Basic and acidic residues" evidence="13">
    <location>
        <begin position="1"/>
        <end position="15"/>
    </location>
</feature>
<feature type="compositionally biased region" description="Basic and acidic residues" evidence="13">
    <location>
        <begin position="33"/>
        <end position="60"/>
    </location>
</feature>
<protein>
    <submittedName>
        <fullName evidence="17">Dap2p</fullName>
    </submittedName>
</protein>
<dbReference type="AlphaFoldDB" id="A0A167CK21"/>
<evidence type="ECO:0000256" key="1">
    <source>
        <dbReference type="ARBA" id="ARBA00004576"/>
    </source>
</evidence>
<evidence type="ECO:0000256" key="7">
    <source>
        <dbReference type="ARBA" id="ARBA00022801"/>
    </source>
</evidence>
<comment type="subcellular location">
    <subcellularLocation>
        <location evidence="1">Vacuole membrane</location>
        <topology evidence="1">Single-pass type II membrane protein</topology>
    </subcellularLocation>
</comment>
<organism evidence="17 18">
    <name type="scientific">Sugiyamaella lignohabitans</name>
    <dbReference type="NCBI Taxonomy" id="796027"/>
    <lineage>
        <taxon>Eukaryota</taxon>
        <taxon>Fungi</taxon>
        <taxon>Dikarya</taxon>
        <taxon>Ascomycota</taxon>
        <taxon>Saccharomycotina</taxon>
        <taxon>Dipodascomycetes</taxon>
        <taxon>Dipodascales</taxon>
        <taxon>Trichomonascaceae</taxon>
        <taxon>Sugiyamaella</taxon>
    </lineage>
</organism>
<dbReference type="Proteomes" id="UP000189580">
    <property type="component" value="Chromosome a"/>
</dbReference>
<dbReference type="KEGG" id="slb:AWJ20_16"/>
<feature type="transmembrane region" description="Helical" evidence="14">
    <location>
        <begin position="69"/>
        <end position="91"/>
    </location>
</feature>
<evidence type="ECO:0000256" key="6">
    <source>
        <dbReference type="ARBA" id="ARBA00022692"/>
    </source>
</evidence>
<evidence type="ECO:0000313" key="18">
    <source>
        <dbReference type="Proteomes" id="UP000189580"/>
    </source>
</evidence>
<evidence type="ECO:0000256" key="9">
    <source>
        <dbReference type="ARBA" id="ARBA00022968"/>
    </source>
</evidence>
<dbReference type="GeneID" id="30033419"/>
<evidence type="ECO:0000256" key="10">
    <source>
        <dbReference type="ARBA" id="ARBA00022989"/>
    </source>
</evidence>
<dbReference type="InterPro" id="IPR002469">
    <property type="entry name" value="Peptidase_S9B_N"/>
</dbReference>
<dbReference type="FunFam" id="3.40.50.1820:FF:000003">
    <property type="entry name" value="Dipeptidyl peptidase 4"/>
    <property type="match status" value="1"/>
</dbReference>
<dbReference type="RefSeq" id="XP_018734273.1">
    <property type="nucleotide sequence ID" value="XM_018878492.1"/>
</dbReference>
<evidence type="ECO:0000256" key="3">
    <source>
        <dbReference type="ARBA" id="ARBA00022438"/>
    </source>
</evidence>
<dbReference type="InterPro" id="IPR001375">
    <property type="entry name" value="Peptidase_S9_cat"/>
</dbReference>
<evidence type="ECO:0000256" key="8">
    <source>
        <dbReference type="ARBA" id="ARBA00022825"/>
    </source>
</evidence>
<reference evidence="17 18" key="1">
    <citation type="submission" date="2016-02" db="EMBL/GenBank/DDBJ databases">
        <title>Complete genome sequence and transcriptome regulation of the pentose utilising yeast Sugiyamaella lignohabitans.</title>
        <authorList>
            <person name="Bellasio M."/>
            <person name="Peymann A."/>
            <person name="Valli M."/>
            <person name="Sipitzky M."/>
            <person name="Graf A."/>
            <person name="Sauer M."/>
            <person name="Marx H."/>
            <person name="Mattanovich D."/>
        </authorList>
    </citation>
    <scope>NUCLEOTIDE SEQUENCE [LARGE SCALE GENOMIC DNA]</scope>
    <source>
        <strain evidence="17 18">CBS 10342</strain>
    </source>
</reference>
<evidence type="ECO:0000259" key="15">
    <source>
        <dbReference type="Pfam" id="PF00326"/>
    </source>
</evidence>
<dbReference type="EMBL" id="CP014501">
    <property type="protein sequence ID" value="ANB11796.1"/>
    <property type="molecule type" value="Genomic_DNA"/>
</dbReference>
<keyword evidence="11 14" id="KW-0472">Membrane</keyword>
<gene>
    <name evidence="17" type="primary">DAP2</name>
    <name evidence="17" type="ORF">AWJ20_16</name>
</gene>
<comment type="similarity">
    <text evidence="2">Belongs to the peptidase S9B family.</text>
</comment>
<dbReference type="Gene3D" id="2.140.10.30">
    <property type="entry name" value="Dipeptidylpeptidase IV, N-terminal domain"/>
    <property type="match status" value="1"/>
</dbReference>
<evidence type="ECO:0000256" key="12">
    <source>
        <dbReference type="ARBA" id="ARBA00023180"/>
    </source>
</evidence>